<feature type="domain" description="Dienelactone hydrolase" evidence="1">
    <location>
        <begin position="27"/>
        <end position="139"/>
    </location>
</feature>
<dbReference type="Gene3D" id="3.40.50.1820">
    <property type="entry name" value="alpha/beta hydrolase"/>
    <property type="match status" value="1"/>
</dbReference>
<dbReference type="SUPFAM" id="SSF53474">
    <property type="entry name" value="alpha/beta-Hydrolases"/>
    <property type="match status" value="1"/>
</dbReference>
<dbReference type="InterPro" id="IPR029058">
    <property type="entry name" value="AB_hydrolase_fold"/>
</dbReference>
<dbReference type="AlphaFoldDB" id="A0A3Q9J092"/>
<dbReference type="RefSeq" id="WP_127095768.1">
    <property type="nucleotide sequence ID" value="NZ_CP031423.1"/>
</dbReference>
<evidence type="ECO:0000313" key="2">
    <source>
        <dbReference type="EMBL" id="AZS37167.1"/>
    </source>
</evidence>
<dbReference type="OrthoDB" id="3208682at2"/>
<evidence type="ECO:0000259" key="1">
    <source>
        <dbReference type="Pfam" id="PF01738"/>
    </source>
</evidence>
<gene>
    <name evidence="2" type="ORF">CVS47_01798</name>
</gene>
<evidence type="ECO:0000313" key="3">
    <source>
        <dbReference type="Proteomes" id="UP000276888"/>
    </source>
</evidence>
<proteinExistence type="predicted"/>
<organism evidence="2 3">
    <name type="scientific">Microbacterium lemovicicum</name>
    <dbReference type="NCBI Taxonomy" id="1072463"/>
    <lineage>
        <taxon>Bacteria</taxon>
        <taxon>Bacillati</taxon>
        <taxon>Actinomycetota</taxon>
        <taxon>Actinomycetes</taxon>
        <taxon>Micrococcales</taxon>
        <taxon>Microbacteriaceae</taxon>
        <taxon>Microbacterium</taxon>
    </lineage>
</organism>
<sequence length="247" mass="26583">MDALRSWQHDEVSLAGETREVWRKGSGTGVIVIHEIPGIDDLLVAFAEEVVARGHTVLLPRLFGTPGAGFTARNIAGDLARFCVRREFSTFARGRTSPVAGWLRALARQLHEDVGGPGVGVVGMCFTGGFALAMMADAPVIAPVLAEPSLPFPIGAKRGADLGLSPLDLVAVTRKAAEGCEVLGLRYRTDAATGTRFDTLRRELGDRFIAVEFEGEGHSVLTRDRQEEGVARVLDFFDEKLDVDAGR</sequence>
<protein>
    <recommendedName>
        <fullName evidence="1">Dienelactone hydrolase domain-containing protein</fullName>
    </recommendedName>
</protein>
<dbReference type="InterPro" id="IPR002925">
    <property type="entry name" value="Dienelactn_hydro"/>
</dbReference>
<dbReference type="Proteomes" id="UP000276888">
    <property type="component" value="Chromosome"/>
</dbReference>
<reference evidence="2 3" key="1">
    <citation type="submission" date="2018-08" db="EMBL/GenBank/DDBJ databases">
        <title>Microbacterium lemovicicum sp. nov., a bacterium isolated from a natural uranium-rich soil.</title>
        <authorList>
            <person name="ORTET P."/>
        </authorList>
    </citation>
    <scope>NUCLEOTIDE SEQUENCE [LARGE SCALE GENOMIC DNA]</scope>
    <source>
        <strain evidence="2 3">Viu22</strain>
    </source>
</reference>
<dbReference type="KEGG" id="mlv:CVS47_01798"/>
<keyword evidence="3" id="KW-1185">Reference proteome</keyword>
<accession>A0A3Q9J092</accession>
<dbReference type="GO" id="GO:0016787">
    <property type="term" value="F:hydrolase activity"/>
    <property type="evidence" value="ECO:0007669"/>
    <property type="project" value="InterPro"/>
</dbReference>
<name>A0A3Q9J092_9MICO</name>
<dbReference type="EMBL" id="CP031423">
    <property type="protein sequence ID" value="AZS37167.1"/>
    <property type="molecule type" value="Genomic_DNA"/>
</dbReference>
<dbReference type="Pfam" id="PF01738">
    <property type="entry name" value="DLH"/>
    <property type="match status" value="1"/>
</dbReference>